<dbReference type="PATRIC" id="fig|1088868.3.peg.1227"/>
<dbReference type="PANTHER" id="PTHR22916:SF3">
    <property type="entry name" value="UDP-GLCNAC:BETAGAL BETA-1,3-N-ACETYLGLUCOSAMINYLTRANSFERASE-LIKE PROTEIN 1"/>
    <property type="match status" value="1"/>
</dbReference>
<dbReference type="SUPFAM" id="SSF53448">
    <property type="entry name" value="Nucleotide-diphospho-sugar transferases"/>
    <property type="match status" value="1"/>
</dbReference>
<dbReference type="eggNOG" id="COG0297">
    <property type="taxonomic scope" value="Bacteria"/>
</dbReference>
<dbReference type="InterPro" id="IPR028098">
    <property type="entry name" value="Glyco_trans_4-like_N"/>
</dbReference>
<feature type="domain" description="Glycosyltransferase 2-like" evidence="1">
    <location>
        <begin position="506"/>
        <end position="658"/>
    </location>
</feature>
<dbReference type="OrthoDB" id="174925at2"/>
<protein>
    <recommendedName>
        <fullName evidence="5">Glycosyltransferase 2-like domain-containing protein</fullName>
    </recommendedName>
</protein>
<evidence type="ECO:0008006" key="5">
    <source>
        <dbReference type="Google" id="ProtNLM"/>
    </source>
</evidence>
<dbReference type="Pfam" id="PF13439">
    <property type="entry name" value="Glyco_transf_4"/>
    <property type="match status" value="1"/>
</dbReference>
<organism evidence="3 4">
    <name type="scientific">Commensalibacter intestini A911</name>
    <dbReference type="NCBI Taxonomy" id="1088868"/>
    <lineage>
        <taxon>Bacteria</taxon>
        <taxon>Pseudomonadati</taxon>
        <taxon>Pseudomonadota</taxon>
        <taxon>Alphaproteobacteria</taxon>
        <taxon>Acetobacterales</taxon>
        <taxon>Acetobacteraceae</taxon>
    </lineage>
</organism>
<evidence type="ECO:0000313" key="3">
    <source>
        <dbReference type="EMBL" id="EHD13864.1"/>
    </source>
</evidence>
<proteinExistence type="predicted"/>
<dbReference type="InterPro" id="IPR001173">
    <property type="entry name" value="Glyco_trans_2-like"/>
</dbReference>
<dbReference type="Proteomes" id="UP000005939">
    <property type="component" value="Unassembled WGS sequence"/>
</dbReference>
<dbReference type="GO" id="GO:0016758">
    <property type="term" value="F:hexosyltransferase activity"/>
    <property type="evidence" value="ECO:0007669"/>
    <property type="project" value="UniProtKB-ARBA"/>
</dbReference>
<gene>
    <name evidence="3" type="ORF">CIN_12230</name>
</gene>
<dbReference type="Gene3D" id="3.40.50.2000">
    <property type="entry name" value="Glycogen Phosphorylase B"/>
    <property type="match status" value="2"/>
</dbReference>
<dbReference type="Gene3D" id="3.90.550.10">
    <property type="entry name" value="Spore Coat Polysaccharide Biosynthesis Protein SpsA, Chain A"/>
    <property type="match status" value="1"/>
</dbReference>
<name>G6F170_9PROT</name>
<evidence type="ECO:0000313" key="4">
    <source>
        <dbReference type="Proteomes" id="UP000005939"/>
    </source>
</evidence>
<reference evidence="3 4" key="1">
    <citation type="submission" date="2011-10" db="EMBL/GenBank/DDBJ databases">
        <title>Genome Sequence of Commensalibacter intestini A911, isolated from Drosophila gut.</title>
        <authorList>
            <person name="Lee W.-J."/>
            <person name="Kim E.-K."/>
        </authorList>
    </citation>
    <scope>NUCLEOTIDE SEQUENCE [LARGE SCALE GENOMIC DNA]</scope>
    <source>
        <strain evidence="3 4">A911</strain>
    </source>
</reference>
<dbReference type="SUPFAM" id="SSF53756">
    <property type="entry name" value="UDP-Glycosyltransferase/glycogen phosphorylase"/>
    <property type="match status" value="1"/>
</dbReference>
<dbReference type="STRING" id="1088868.CIN_12230"/>
<feature type="domain" description="Glycosyltransferase subfamily 4-like N-terminal" evidence="2">
    <location>
        <begin position="58"/>
        <end position="239"/>
    </location>
</feature>
<accession>G6F170</accession>
<dbReference type="InterPro" id="IPR029044">
    <property type="entry name" value="Nucleotide-diphossugar_trans"/>
</dbReference>
<dbReference type="CDD" id="cd00761">
    <property type="entry name" value="Glyco_tranf_GTA_type"/>
    <property type="match status" value="1"/>
</dbReference>
<dbReference type="eggNOG" id="COG1216">
    <property type="taxonomic scope" value="Bacteria"/>
</dbReference>
<dbReference type="AlphaFoldDB" id="G6F170"/>
<comment type="caution">
    <text evidence="3">The sequence shown here is derived from an EMBL/GenBank/DDBJ whole genome shotgun (WGS) entry which is preliminary data.</text>
</comment>
<dbReference type="Pfam" id="PF00535">
    <property type="entry name" value="Glycos_transf_2"/>
    <property type="match status" value="1"/>
</dbReference>
<evidence type="ECO:0000259" key="1">
    <source>
        <dbReference type="Pfam" id="PF00535"/>
    </source>
</evidence>
<dbReference type="PANTHER" id="PTHR22916">
    <property type="entry name" value="GLYCOSYLTRANSFERASE"/>
    <property type="match status" value="1"/>
</dbReference>
<dbReference type="EMBL" id="AGFR01000007">
    <property type="protein sequence ID" value="EHD13864.1"/>
    <property type="molecule type" value="Genomic_DNA"/>
</dbReference>
<sequence length="886" mass="102938">MVLFKHILSYFNKKDEMTSLSNYFILNTLFFYLTIRAEFTMNTILIVTPDIEGPIRNGGIGTAFTSLSNVIASTGHQIDVLYTTPISEVEGKPIEYWEKIYKNHNINLIPLPFPEELTFTSPYFRNKSYLIYHWLKEHNQYQTIIGCEWQANLYYTLLAKKQGLNFLNTRFIINTHSSTLWADEGNYQLPYGQDNIELYFMEQKTVEMADEVISPSQYLLDWMSSKKWKLPNKTQVILNCEPFPLKEPEKKEKTTTKLFDKNEELEKIDSDKIKLVFFGRLETRKGLDIFLKSLELLTFEQFQAISKITFLGKNVSIHGVDSSIYIQNKIISIEEQILKNITPEQLKVFQETQRSENLSKNIDTKKTNNKKIKLNLDKKINILTNYNRLQAHEYIKHKNVLVVIPSLVENSPYTVYECLLNNINFIASDIGGIPELIKVEQRKHILFKLTPVELYKSFSYRINNLQIKAELSHNLKDIHQQWLVEINKPTITVSPKDIPSGKPKVSVCLTHHDRHTLLQQAITSLQNQTYDNFEVILIDDGSTDKQTHRYLDIIQPFFNERGWKIIKSTNNYLGAARNLAAKYAEGEYLLFMDDDNVAKPHEISTFVKAALYSKADILTTPSEVIDSKKYPSNLKEKTTYWLPMGGDLNTGSFQNCFGDANAFIKKSVFDALGGFTEDYGIGHEDWEFFAKAVSSGYILNVVPESLFYYRVLNTGMFLSGNSARNLFRSYRPFMDPEGKTPYALGLIPALYDKIHYLESELNHCKGHSHYNEIYAIKDQLNYLFSQQQDGWANDRFNVLNEKLDALTSQQQGGWAHDRFNVLNEKLEKLTSQDNWINHQFHSLSSKIEILISEQQNILNDKMEKITINTRPLWRKIAHRIKYYLKR</sequence>
<evidence type="ECO:0000259" key="2">
    <source>
        <dbReference type="Pfam" id="PF13439"/>
    </source>
</evidence>